<dbReference type="GO" id="GO:0005764">
    <property type="term" value="C:lysosome"/>
    <property type="evidence" value="ECO:0007669"/>
    <property type="project" value="TreeGrafter"/>
</dbReference>
<proteinExistence type="inferred from homology"/>
<dbReference type="GO" id="GO:0005576">
    <property type="term" value="C:extracellular region"/>
    <property type="evidence" value="ECO:0007669"/>
    <property type="project" value="UniProtKB-SubCell"/>
</dbReference>
<keyword evidence="8 11" id="KW-1015">Disulfide bond</keyword>
<dbReference type="AlphaFoldDB" id="A0A0B2VG09"/>
<sequence>MDAFTDDSKLISYNDLEYVANITIGTPSIQQFIIVPDTGSANLWVADSSCQMNVFSDCAKKNLFQSSLSSTYKNDSTPWSIKYGDGSNAHGFLGIDSFTLGGKYENQLRIEGVTFGQATFVKGFAHDPADGVLGLAFSAISVHGVTPPVVAAIQQNLLDAPVFTVYMKSGGAHEGVPGGVVTYGSIDRNNCEPVIGYEPLSSASYWQFRMNGLSIANYSISKRWEAISDTGTSFIGGPRRIVDTLADIASANYDDSNDVYFIDCAAKPPPIEIIIGHNIYTITAHNYIVELAPKTCALAFFGADFGGFGPSWILGNPFIREYCQIHDIGNKRIGFAASKATI</sequence>
<dbReference type="CDD" id="cd05471">
    <property type="entry name" value="pepsin_like"/>
    <property type="match status" value="1"/>
</dbReference>
<dbReference type="EMBL" id="JPKZ01001349">
    <property type="protein sequence ID" value="KHN82476.1"/>
    <property type="molecule type" value="Genomic_DNA"/>
</dbReference>
<evidence type="ECO:0000313" key="13">
    <source>
        <dbReference type="EMBL" id="KHN82476.1"/>
    </source>
</evidence>
<dbReference type="PROSITE" id="PS51767">
    <property type="entry name" value="PEPTIDASE_A1"/>
    <property type="match status" value="1"/>
</dbReference>
<evidence type="ECO:0000256" key="5">
    <source>
        <dbReference type="ARBA" id="ARBA00022729"/>
    </source>
</evidence>
<feature type="disulfide bond" evidence="11">
    <location>
        <begin position="50"/>
        <end position="58"/>
    </location>
</feature>
<keyword evidence="5" id="KW-0732">Signal</keyword>
<dbReference type="InterPro" id="IPR033121">
    <property type="entry name" value="PEPTIDASE_A1"/>
</dbReference>
<feature type="active site" evidence="10">
    <location>
        <position position="229"/>
    </location>
</feature>
<evidence type="ECO:0000256" key="8">
    <source>
        <dbReference type="ARBA" id="ARBA00023157"/>
    </source>
</evidence>
<dbReference type="GO" id="GO:0006508">
    <property type="term" value="P:proteolysis"/>
    <property type="evidence" value="ECO:0007669"/>
    <property type="project" value="UniProtKB-KW"/>
</dbReference>
<keyword evidence="6" id="KW-0064">Aspartyl protease</keyword>
<keyword evidence="14" id="KW-1185">Reference proteome</keyword>
<evidence type="ECO:0000313" key="14">
    <source>
        <dbReference type="Proteomes" id="UP000031036"/>
    </source>
</evidence>
<accession>A0A0B2VG09</accession>
<comment type="similarity">
    <text evidence="2">Belongs to the peptidase A1 family.</text>
</comment>
<keyword evidence="7" id="KW-0378">Hydrolase</keyword>
<dbReference type="PANTHER" id="PTHR47966:SF45">
    <property type="entry name" value="PEPTIDASE A1 DOMAIN-CONTAINING PROTEIN"/>
    <property type="match status" value="1"/>
</dbReference>
<dbReference type="FunFam" id="2.40.70.10:FF:000008">
    <property type="entry name" value="Cathepsin D"/>
    <property type="match status" value="1"/>
</dbReference>
<evidence type="ECO:0000256" key="10">
    <source>
        <dbReference type="PIRSR" id="PIRSR601461-1"/>
    </source>
</evidence>
<gene>
    <name evidence="13" type="primary">asp-6</name>
    <name evidence="13" type="ORF">Tcan_15735</name>
</gene>
<dbReference type="InterPro" id="IPR034164">
    <property type="entry name" value="Pepsin-like_dom"/>
</dbReference>
<dbReference type="PANTHER" id="PTHR47966">
    <property type="entry name" value="BETA-SITE APP-CLEAVING ENZYME, ISOFORM A-RELATED"/>
    <property type="match status" value="1"/>
</dbReference>
<keyword evidence="3" id="KW-0964">Secreted</keyword>
<evidence type="ECO:0000256" key="4">
    <source>
        <dbReference type="ARBA" id="ARBA00022670"/>
    </source>
</evidence>
<evidence type="ECO:0000256" key="1">
    <source>
        <dbReference type="ARBA" id="ARBA00004613"/>
    </source>
</evidence>
<protein>
    <submittedName>
        <fullName evidence="13">Aspartic protease 6</fullName>
    </submittedName>
</protein>
<dbReference type="Proteomes" id="UP000031036">
    <property type="component" value="Unassembled WGS sequence"/>
</dbReference>
<name>A0A0B2VG09_TOXCA</name>
<comment type="subcellular location">
    <subcellularLocation>
        <location evidence="1">Secreted</location>
    </subcellularLocation>
</comment>
<evidence type="ECO:0000259" key="12">
    <source>
        <dbReference type="PROSITE" id="PS51767"/>
    </source>
</evidence>
<dbReference type="GO" id="GO:0004190">
    <property type="term" value="F:aspartic-type endopeptidase activity"/>
    <property type="evidence" value="ECO:0007669"/>
    <property type="project" value="UniProtKB-KW"/>
</dbReference>
<dbReference type="OrthoDB" id="5839471at2759"/>
<dbReference type="OMA" id="DEEYIGN"/>
<keyword evidence="9" id="KW-0325">Glycoprotein</keyword>
<comment type="caution">
    <text evidence="13">The sequence shown here is derived from an EMBL/GenBank/DDBJ whole genome shotgun (WGS) entry which is preliminary data.</text>
</comment>
<dbReference type="Pfam" id="PF00026">
    <property type="entry name" value="Asp"/>
    <property type="match status" value="1"/>
</dbReference>
<evidence type="ECO:0000256" key="9">
    <source>
        <dbReference type="ARBA" id="ARBA00023180"/>
    </source>
</evidence>
<dbReference type="PRINTS" id="PR00792">
    <property type="entry name" value="PEPSIN"/>
</dbReference>
<feature type="domain" description="Peptidase A1" evidence="12">
    <location>
        <begin position="18"/>
        <end position="336"/>
    </location>
</feature>
<dbReference type="InterPro" id="IPR021109">
    <property type="entry name" value="Peptidase_aspartic_dom_sf"/>
</dbReference>
<dbReference type="SUPFAM" id="SSF50630">
    <property type="entry name" value="Acid proteases"/>
    <property type="match status" value="1"/>
</dbReference>
<evidence type="ECO:0000256" key="3">
    <source>
        <dbReference type="ARBA" id="ARBA00022525"/>
    </source>
</evidence>
<evidence type="ECO:0000256" key="2">
    <source>
        <dbReference type="ARBA" id="ARBA00007447"/>
    </source>
</evidence>
<feature type="active site" evidence="10">
    <location>
        <position position="37"/>
    </location>
</feature>
<organism evidence="13 14">
    <name type="scientific">Toxocara canis</name>
    <name type="common">Canine roundworm</name>
    <dbReference type="NCBI Taxonomy" id="6265"/>
    <lineage>
        <taxon>Eukaryota</taxon>
        <taxon>Metazoa</taxon>
        <taxon>Ecdysozoa</taxon>
        <taxon>Nematoda</taxon>
        <taxon>Chromadorea</taxon>
        <taxon>Rhabditida</taxon>
        <taxon>Spirurina</taxon>
        <taxon>Ascaridomorpha</taxon>
        <taxon>Ascaridoidea</taxon>
        <taxon>Toxocaridae</taxon>
        <taxon>Toxocara</taxon>
    </lineage>
</organism>
<dbReference type="Gene3D" id="2.40.70.10">
    <property type="entry name" value="Acid Proteases"/>
    <property type="match status" value="2"/>
</dbReference>
<reference evidence="13 14" key="1">
    <citation type="submission" date="2014-11" db="EMBL/GenBank/DDBJ databases">
        <title>Genetic blueprint of the zoonotic pathogen Toxocara canis.</title>
        <authorList>
            <person name="Zhu X.-Q."/>
            <person name="Korhonen P.K."/>
            <person name="Cai H."/>
            <person name="Young N.D."/>
            <person name="Nejsum P."/>
            <person name="von Samson-Himmelstjerna G."/>
            <person name="Boag P.R."/>
            <person name="Tan P."/>
            <person name="Li Q."/>
            <person name="Min J."/>
            <person name="Yang Y."/>
            <person name="Wang X."/>
            <person name="Fang X."/>
            <person name="Hall R.S."/>
            <person name="Hofmann A."/>
            <person name="Sternberg P.W."/>
            <person name="Jex A.R."/>
            <person name="Gasser R.B."/>
        </authorList>
    </citation>
    <scope>NUCLEOTIDE SEQUENCE [LARGE SCALE GENOMIC DNA]</scope>
    <source>
        <strain evidence="13">PN_DK_2014</strain>
    </source>
</reference>
<dbReference type="InterPro" id="IPR001461">
    <property type="entry name" value="Aspartic_peptidase_A1"/>
</dbReference>
<dbReference type="STRING" id="6265.A0A0B2VG09"/>
<evidence type="ECO:0000256" key="7">
    <source>
        <dbReference type="ARBA" id="ARBA00022801"/>
    </source>
</evidence>
<evidence type="ECO:0000256" key="11">
    <source>
        <dbReference type="PIRSR" id="PIRSR601461-2"/>
    </source>
</evidence>
<keyword evidence="4 13" id="KW-0645">Protease</keyword>
<evidence type="ECO:0000256" key="6">
    <source>
        <dbReference type="ARBA" id="ARBA00022750"/>
    </source>
</evidence>
<dbReference type="FunFam" id="2.40.70.10:FF:000058">
    <property type="entry name" value="ASpartyl Protease"/>
    <property type="match status" value="1"/>
</dbReference>